<dbReference type="RefSeq" id="WP_379091329.1">
    <property type="nucleotide sequence ID" value="NZ_JBHTJO010000002.1"/>
</dbReference>
<organism evidence="2 3">
    <name type="scientific">Methyloligella solikamskensis</name>
    <dbReference type="NCBI Taxonomy" id="1177756"/>
    <lineage>
        <taxon>Bacteria</taxon>
        <taxon>Pseudomonadati</taxon>
        <taxon>Pseudomonadota</taxon>
        <taxon>Alphaproteobacteria</taxon>
        <taxon>Hyphomicrobiales</taxon>
        <taxon>Hyphomicrobiaceae</taxon>
        <taxon>Methyloligella</taxon>
    </lineage>
</organism>
<evidence type="ECO:0000313" key="3">
    <source>
        <dbReference type="Proteomes" id="UP001597102"/>
    </source>
</evidence>
<sequence>MADSADLFRAPALVAGRLAAFVAAAFFTASCMAAELFTAEFSVVVAGAALGFRPLALTLAGFLADAALLAARFFGAASSFAMMSMLRFASSGSKLSAF</sequence>
<gene>
    <name evidence="2" type="ORF">ACFQ2F_14675</name>
</gene>
<feature type="transmembrane region" description="Helical" evidence="1">
    <location>
        <begin position="12"/>
        <end position="34"/>
    </location>
</feature>
<keyword evidence="1" id="KW-0812">Transmembrane</keyword>
<evidence type="ECO:0000313" key="2">
    <source>
        <dbReference type="EMBL" id="MFD0988340.1"/>
    </source>
</evidence>
<dbReference type="EMBL" id="JBHTJO010000002">
    <property type="protein sequence ID" value="MFD0988340.1"/>
    <property type="molecule type" value="Genomic_DNA"/>
</dbReference>
<name>A0ABW3JES5_9HYPH</name>
<keyword evidence="1" id="KW-1133">Transmembrane helix</keyword>
<comment type="caution">
    <text evidence="2">The sequence shown here is derived from an EMBL/GenBank/DDBJ whole genome shotgun (WGS) entry which is preliminary data.</text>
</comment>
<keyword evidence="1" id="KW-0472">Membrane</keyword>
<dbReference type="Proteomes" id="UP001597102">
    <property type="component" value="Unassembled WGS sequence"/>
</dbReference>
<feature type="transmembrane region" description="Helical" evidence="1">
    <location>
        <begin position="41"/>
        <end position="63"/>
    </location>
</feature>
<accession>A0ABW3JES5</accession>
<proteinExistence type="predicted"/>
<feature type="transmembrane region" description="Helical" evidence="1">
    <location>
        <begin position="69"/>
        <end position="89"/>
    </location>
</feature>
<keyword evidence="3" id="KW-1185">Reference proteome</keyword>
<reference evidence="3" key="1">
    <citation type="journal article" date="2019" name="Int. J. Syst. Evol. Microbiol.">
        <title>The Global Catalogue of Microorganisms (GCM) 10K type strain sequencing project: providing services to taxonomists for standard genome sequencing and annotation.</title>
        <authorList>
            <consortium name="The Broad Institute Genomics Platform"/>
            <consortium name="The Broad Institute Genome Sequencing Center for Infectious Disease"/>
            <person name="Wu L."/>
            <person name="Ma J."/>
        </authorList>
    </citation>
    <scope>NUCLEOTIDE SEQUENCE [LARGE SCALE GENOMIC DNA]</scope>
    <source>
        <strain evidence="3">CCUG 61697</strain>
    </source>
</reference>
<protein>
    <submittedName>
        <fullName evidence="2">Uncharacterized protein</fullName>
    </submittedName>
</protein>
<evidence type="ECO:0000256" key="1">
    <source>
        <dbReference type="SAM" id="Phobius"/>
    </source>
</evidence>